<dbReference type="Pfam" id="PF00501">
    <property type="entry name" value="AMP-binding"/>
    <property type="match status" value="1"/>
</dbReference>
<reference evidence="7" key="1">
    <citation type="submission" date="2020-05" db="EMBL/GenBank/DDBJ databases">
        <authorList>
            <person name="Chiriac C."/>
            <person name="Salcher M."/>
            <person name="Ghai R."/>
            <person name="Kavagutti S V."/>
        </authorList>
    </citation>
    <scope>NUCLEOTIDE SEQUENCE</scope>
</reference>
<evidence type="ECO:0000259" key="1">
    <source>
        <dbReference type="Pfam" id="PF00501"/>
    </source>
</evidence>
<dbReference type="EMBL" id="CAEZYF010000005">
    <property type="protein sequence ID" value="CAB4716503.1"/>
    <property type="molecule type" value="Genomic_DNA"/>
</dbReference>
<name>A0A6J7R465_9ZZZZ</name>
<dbReference type="AlphaFoldDB" id="A0A6J7R465"/>
<dbReference type="EMBL" id="CAFBOL010000191">
    <property type="protein sequence ID" value="CAB5023082.1"/>
    <property type="molecule type" value="Genomic_DNA"/>
</dbReference>
<dbReference type="Gene3D" id="3.40.50.12780">
    <property type="entry name" value="N-terminal domain of ligase-like"/>
    <property type="match status" value="1"/>
</dbReference>
<sequence>MYPGAFVTTHPDKLAVIMAGSGFTQTFAELDAAANRVSHLLRAAGVQPGDHVAICMENHDRYFEITWGCYYAGAVYTNCSSRLTSSELAYILNDSAAKVFFTSKYKSDQAAEVLPETPNVQLRLMLDGTIPGYESYEAAVEAQPATALPEQRFAGTDMLYSSGTTGKPKGVARAFVEQPLETTGTGVMGLLALLFGGTNDTVYLSPAPLYHAAPLRFCIAAHQLGATVIAMEHFDPEQYLQAIEHYGATHSQVVPTMFVRLLKLPADVRAKYDVSSLQYVIHAAAPCPVPIKEQMIEWFGPVIHEYYAGTEGNGFVYCNSDMWLAHKGTVGTPINCVLHICGEEGEELPVGESGTVYFEGGAEFEYHNDPEKTKGSRHPSQPWSTLGDVGYLDADNFLYLTDRKAYMIISGGVNIYPQEAENVLVTHPKVIDVAVFGVPNDDFGEEVKAVVHPTTMPADADEAAALAHELIAYCRSQLADIKCPRTIDFRPELPRHATGKLYKRLLKDEYWAAAGRAI</sequence>
<evidence type="ECO:0000313" key="3">
    <source>
        <dbReference type="EMBL" id="CAB4365627.1"/>
    </source>
</evidence>
<dbReference type="InterPro" id="IPR025110">
    <property type="entry name" value="AMP-bd_C"/>
</dbReference>
<gene>
    <name evidence="4" type="ORF">UFOPK2656_01006</name>
    <name evidence="5" type="ORF">UFOPK3267_03033</name>
    <name evidence="6" type="ORF">UFOPK3651_01618</name>
    <name evidence="7" type="ORF">UFOPK3931_03480</name>
    <name evidence="3" type="ORF">UFOPK4189_03369</name>
</gene>
<dbReference type="Pfam" id="PF13193">
    <property type="entry name" value="AMP-binding_C"/>
    <property type="match status" value="1"/>
</dbReference>
<dbReference type="EMBL" id="CAFBIY010000269">
    <property type="protein sequence ID" value="CAB4853501.1"/>
    <property type="molecule type" value="Genomic_DNA"/>
</dbReference>
<dbReference type="EMBL" id="CAFBMT010000007">
    <property type="protein sequence ID" value="CAB4933112.1"/>
    <property type="molecule type" value="Genomic_DNA"/>
</dbReference>
<dbReference type="InterPro" id="IPR050237">
    <property type="entry name" value="ATP-dep_AMP-bd_enzyme"/>
</dbReference>
<dbReference type="InterPro" id="IPR020845">
    <property type="entry name" value="AMP-binding_CS"/>
</dbReference>
<evidence type="ECO:0000313" key="7">
    <source>
        <dbReference type="EMBL" id="CAB5023082.1"/>
    </source>
</evidence>
<evidence type="ECO:0000259" key="2">
    <source>
        <dbReference type="Pfam" id="PF13193"/>
    </source>
</evidence>
<proteinExistence type="predicted"/>
<dbReference type="SUPFAM" id="SSF56801">
    <property type="entry name" value="Acetyl-CoA synthetase-like"/>
    <property type="match status" value="1"/>
</dbReference>
<dbReference type="PROSITE" id="PS00455">
    <property type="entry name" value="AMP_BINDING"/>
    <property type="match status" value="1"/>
</dbReference>
<accession>A0A6J7R465</accession>
<dbReference type="EMBL" id="CAESGF010000038">
    <property type="protein sequence ID" value="CAB4365627.1"/>
    <property type="molecule type" value="Genomic_DNA"/>
</dbReference>
<organism evidence="7">
    <name type="scientific">freshwater metagenome</name>
    <dbReference type="NCBI Taxonomy" id="449393"/>
    <lineage>
        <taxon>unclassified sequences</taxon>
        <taxon>metagenomes</taxon>
        <taxon>ecological metagenomes</taxon>
    </lineage>
</organism>
<dbReference type="Gene3D" id="3.30.300.30">
    <property type="match status" value="1"/>
</dbReference>
<evidence type="ECO:0000313" key="6">
    <source>
        <dbReference type="EMBL" id="CAB4933112.1"/>
    </source>
</evidence>
<dbReference type="InterPro" id="IPR042099">
    <property type="entry name" value="ANL_N_sf"/>
</dbReference>
<dbReference type="InterPro" id="IPR000873">
    <property type="entry name" value="AMP-dep_synth/lig_dom"/>
</dbReference>
<feature type="domain" description="AMP-dependent synthetase/ligase" evidence="1">
    <location>
        <begin position="7"/>
        <end position="360"/>
    </location>
</feature>
<protein>
    <submittedName>
        <fullName evidence="7">Unannotated protein</fullName>
    </submittedName>
</protein>
<dbReference type="InterPro" id="IPR045851">
    <property type="entry name" value="AMP-bd_C_sf"/>
</dbReference>
<dbReference type="PANTHER" id="PTHR43767:SF1">
    <property type="entry name" value="NONRIBOSOMAL PEPTIDE SYNTHASE PES1 (EUROFUNG)-RELATED"/>
    <property type="match status" value="1"/>
</dbReference>
<evidence type="ECO:0000313" key="4">
    <source>
        <dbReference type="EMBL" id="CAB4716503.1"/>
    </source>
</evidence>
<dbReference type="GO" id="GO:0016878">
    <property type="term" value="F:acid-thiol ligase activity"/>
    <property type="evidence" value="ECO:0007669"/>
    <property type="project" value="UniProtKB-ARBA"/>
</dbReference>
<feature type="domain" description="AMP-binding enzyme C-terminal" evidence="2">
    <location>
        <begin position="419"/>
        <end position="500"/>
    </location>
</feature>
<evidence type="ECO:0000313" key="5">
    <source>
        <dbReference type="EMBL" id="CAB4853501.1"/>
    </source>
</evidence>
<dbReference type="PANTHER" id="PTHR43767">
    <property type="entry name" value="LONG-CHAIN-FATTY-ACID--COA LIGASE"/>
    <property type="match status" value="1"/>
</dbReference>